<evidence type="ECO:0000313" key="3">
    <source>
        <dbReference type="Proteomes" id="UP001595075"/>
    </source>
</evidence>
<feature type="compositionally biased region" description="Basic and acidic residues" evidence="1">
    <location>
        <begin position="219"/>
        <end position="234"/>
    </location>
</feature>
<sequence length="250" mass="26820">MSTTMDTEPVQVNVPTLVDNIISGRLRTGKALPKLDPTRGEELRSMLIAEADLLKSKGKEADALKIRMIEGRVAESLDYDEHQKGGLDHSSTLNEQDSVSVEAHGSKAGGLQGMSAFTSINTIDSLDFDELDRALASMPKAGAQTPKTSPSSLGKSRSKPQTQKTPPQPLKFDMSPASKGPFERLQNPVSKTSKAQPKLTLPKFSVSKEPQSGSATNDLGKENTHDGNETKRATSDPITGGEMFACSRLL</sequence>
<comment type="caution">
    <text evidence="2">The sequence shown here is derived from an EMBL/GenBank/DDBJ whole genome shotgun (WGS) entry which is preliminary data.</text>
</comment>
<protein>
    <submittedName>
        <fullName evidence="2">Uncharacterized protein</fullName>
    </submittedName>
</protein>
<feature type="compositionally biased region" description="Polar residues" evidence="1">
    <location>
        <begin position="145"/>
        <end position="155"/>
    </location>
</feature>
<evidence type="ECO:0000313" key="2">
    <source>
        <dbReference type="EMBL" id="KAL2072687.1"/>
    </source>
</evidence>
<keyword evidence="3" id="KW-1185">Reference proteome</keyword>
<feature type="region of interest" description="Disordered" evidence="1">
    <location>
        <begin position="138"/>
        <end position="250"/>
    </location>
</feature>
<proteinExistence type="predicted"/>
<name>A0ABR4CSD3_9HELO</name>
<evidence type="ECO:0000256" key="1">
    <source>
        <dbReference type="SAM" id="MobiDB-lite"/>
    </source>
</evidence>
<gene>
    <name evidence="2" type="ORF">VTL71DRAFT_12030</name>
</gene>
<organism evidence="2 3">
    <name type="scientific">Oculimacula yallundae</name>
    <dbReference type="NCBI Taxonomy" id="86028"/>
    <lineage>
        <taxon>Eukaryota</taxon>
        <taxon>Fungi</taxon>
        <taxon>Dikarya</taxon>
        <taxon>Ascomycota</taxon>
        <taxon>Pezizomycotina</taxon>
        <taxon>Leotiomycetes</taxon>
        <taxon>Helotiales</taxon>
        <taxon>Ploettnerulaceae</taxon>
        <taxon>Oculimacula</taxon>
    </lineage>
</organism>
<reference evidence="2 3" key="1">
    <citation type="journal article" date="2024" name="Commun. Biol.">
        <title>Comparative genomic analysis of thermophilic fungi reveals convergent evolutionary adaptations and gene losses.</title>
        <authorList>
            <person name="Steindorff A.S."/>
            <person name="Aguilar-Pontes M.V."/>
            <person name="Robinson A.J."/>
            <person name="Andreopoulos B."/>
            <person name="LaButti K."/>
            <person name="Kuo A."/>
            <person name="Mondo S."/>
            <person name="Riley R."/>
            <person name="Otillar R."/>
            <person name="Haridas S."/>
            <person name="Lipzen A."/>
            <person name="Grimwood J."/>
            <person name="Schmutz J."/>
            <person name="Clum A."/>
            <person name="Reid I.D."/>
            <person name="Moisan M.C."/>
            <person name="Butler G."/>
            <person name="Nguyen T.T.M."/>
            <person name="Dewar K."/>
            <person name="Conant G."/>
            <person name="Drula E."/>
            <person name="Henrissat B."/>
            <person name="Hansel C."/>
            <person name="Singer S."/>
            <person name="Hutchinson M.I."/>
            <person name="de Vries R.P."/>
            <person name="Natvig D.O."/>
            <person name="Powell A.J."/>
            <person name="Tsang A."/>
            <person name="Grigoriev I.V."/>
        </authorList>
    </citation>
    <scope>NUCLEOTIDE SEQUENCE [LARGE SCALE GENOMIC DNA]</scope>
    <source>
        <strain evidence="2 3">CBS 494.80</strain>
    </source>
</reference>
<accession>A0ABR4CSD3</accession>
<dbReference type="EMBL" id="JAZHXI010000004">
    <property type="protein sequence ID" value="KAL2072687.1"/>
    <property type="molecule type" value="Genomic_DNA"/>
</dbReference>
<feature type="region of interest" description="Disordered" evidence="1">
    <location>
        <begin position="82"/>
        <end position="112"/>
    </location>
</feature>
<feature type="compositionally biased region" description="Polar residues" evidence="1">
    <location>
        <begin position="89"/>
        <end position="99"/>
    </location>
</feature>
<feature type="compositionally biased region" description="Polar residues" evidence="1">
    <location>
        <begin position="208"/>
        <end position="217"/>
    </location>
</feature>
<dbReference type="Proteomes" id="UP001595075">
    <property type="component" value="Unassembled WGS sequence"/>
</dbReference>